<dbReference type="EMBL" id="FLQV01003295">
    <property type="protein sequence ID" value="SBT02330.1"/>
    <property type="molecule type" value="Genomic_DNA"/>
</dbReference>
<organism evidence="2 3">
    <name type="scientific">Plasmodium ovale curtisi</name>
    <dbReference type="NCBI Taxonomy" id="864141"/>
    <lineage>
        <taxon>Eukaryota</taxon>
        <taxon>Sar</taxon>
        <taxon>Alveolata</taxon>
        <taxon>Apicomplexa</taxon>
        <taxon>Aconoidasida</taxon>
        <taxon>Haemosporida</taxon>
        <taxon>Plasmodiidae</taxon>
        <taxon>Plasmodium</taxon>
        <taxon>Plasmodium (Plasmodium)</taxon>
    </lineage>
</organism>
<keyword evidence="1" id="KW-1133">Transmembrane helix</keyword>
<evidence type="ECO:0000256" key="1">
    <source>
        <dbReference type="SAM" id="Phobius"/>
    </source>
</evidence>
<evidence type="ECO:0000313" key="3">
    <source>
        <dbReference type="Proteomes" id="UP000078546"/>
    </source>
</evidence>
<reference evidence="3" key="1">
    <citation type="submission" date="2016-05" db="EMBL/GenBank/DDBJ databases">
        <authorList>
            <person name="Naeem Raeece"/>
        </authorList>
    </citation>
    <scope>NUCLEOTIDE SEQUENCE [LARGE SCALE GENOMIC DNA]</scope>
</reference>
<dbReference type="Proteomes" id="UP000078546">
    <property type="component" value="Unassembled WGS sequence"/>
</dbReference>
<dbReference type="AlphaFoldDB" id="A0A1A8XDD9"/>
<proteinExistence type="predicted"/>
<keyword evidence="1" id="KW-0472">Membrane</keyword>
<gene>
    <name evidence="2" type="ORF">POVCU1_075620</name>
</gene>
<protein>
    <submittedName>
        <fullName evidence="2">PIR Superfamily Protein</fullName>
    </submittedName>
</protein>
<keyword evidence="1" id="KW-0812">Transmembrane</keyword>
<accession>A0A1A8XDD9</accession>
<evidence type="ECO:0000313" key="2">
    <source>
        <dbReference type="EMBL" id="SBT02330.1"/>
    </source>
</evidence>
<sequence>TIDDIINNKKSICTASTWLSNFYTSLFQYLNNYPSESSDKNPNKRCRDFLYILNAIKGKINKSELFKGDTYVNENIDNFINRTLIPYGYYNFSTNLRTYEEDILNNRKRLDYLCEDATYVKSKLNDINSSSNCKDIENRFIQQISELKTYKLDSDKYLDFLQYYKFTSFDELEDIIQKIKCNSGHTVGSSLARRDSHETYKFPVKYIPIFLIISLIGIFFILFFLYNNEVENKMLEENSEYIPTKSHNEYNILYNP</sequence>
<feature type="transmembrane region" description="Helical" evidence="1">
    <location>
        <begin position="206"/>
        <end position="226"/>
    </location>
</feature>
<name>A0A1A8XDD9_PLAOA</name>
<feature type="non-terminal residue" evidence="2">
    <location>
        <position position="1"/>
    </location>
</feature>